<evidence type="ECO:0000256" key="8">
    <source>
        <dbReference type="PROSITE-ProRule" id="PRU00552"/>
    </source>
</evidence>
<keyword evidence="3 9" id="KW-0378">Hydrolase</keyword>
<keyword evidence="6" id="KW-0694">RNA-binding</keyword>
<dbReference type="InterPro" id="IPR027417">
    <property type="entry name" value="P-loop_NTPase"/>
</dbReference>
<evidence type="ECO:0000256" key="9">
    <source>
        <dbReference type="RuleBase" id="RU000492"/>
    </source>
</evidence>
<dbReference type="PROSITE" id="PS00039">
    <property type="entry name" value="DEAD_ATP_HELICASE"/>
    <property type="match status" value="1"/>
</dbReference>
<reference evidence="12 13" key="1">
    <citation type="journal article" name="Sci. Rep.">
        <title>Genome-scale phylogenetic analyses confirm Olpidium as the closest living zoosporic fungus to the non-flagellated, terrestrial fungi.</title>
        <authorList>
            <person name="Chang Y."/>
            <person name="Rochon D."/>
            <person name="Sekimoto S."/>
            <person name="Wang Y."/>
            <person name="Chovatia M."/>
            <person name="Sandor L."/>
            <person name="Salamov A."/>
            <person name="Grigoriev I.V."/>
            <person name="Stajich J.E."/>
            <person name="Spatafora J.W."/>
        </authorList>
    </citation>
    <scope>NUCLEOTIDE SEQUENCE [LARGE SCALE GENOMIC DNA]</scope>
    <source>
        <strain evidence="12">S191</strain>
    </source>
</reference>
<dbReference type="EMBL" id="JAEFCI010005038">
    <property type="protein sequence ID" value="KAG5460567.1"/>
    <property type="molecule type" value="Genomic_DNA"/>
</dbReference>
<sequence length="326" mass="36336">MEAIVHEVHWLMWRSVSVRPTVPDFDVSSWDEFKFSPKILRAIKRLKFGSPTAIQRAALPPSLAGRDVVGAAATGSGKTFAFGIPMIQHMVSLSGQLERSSDLGATGLVLAPTRELAMQVQNHLRALAKDVEGAKIAAIVGGMSVQKQHRILRNEPDIIVATPGRLWELCSEVSRPGDVTEAPRTFLTERSWRFFFRAQNEEYLAHIRKIRFLVIDEADRMLEGGHFRELTYLLDMLSRKRCECLVLLTALFTSVGAEDKSTRQTFVFSATLTRGLEFGSKDKKNKKGVRAAKGSTEVNDEVDLAEATMSTSYFSKIWPADESCAF</sequence>
<feature type="short sequence motif" description="Q motif" evidence="8">
    <location>
        <begin position="28"/>
        <end position="56"/>
    </location>
</feature>
<evidence type="ECO:0000256" key="3">
    <source>
        <dbReference type="ARBA" id="ARBA00022801"/>
    </source>
</evidence>
<accession>A0A8H8DJX5</accession>
<dbReference type="InterPro" id="IPR000629">
    <property type="entry name" value="RNA-helicase_DEAD-box_CS"/>
</dbReference>
<dbReference type="InterPro" id="IPR011545">
    <property type="entry name" value="DEAD/DEAH_box_helicase_dom"/>
</dbReference>
<dbReference type="OrthoDB" id="4310724at2759"/>
<dbReference type="SMART" id="SM00487">
    <property type="entry name" value="DEXDc"/>
    <property type="match status" value="1"/>
</dbReference>
<comment type="similarity">
    <text evidence="9">Belongs to the DEAD box helicase family.</text>
</comment>
<dbReference type="PANTHER" id="PTHR47959:SF1">
    <property type="entry name" value="ATP-DEPENDENT RNA HELICASE DBPA"/>
    <property type="match status" value="1"/>
</dbReference>
<feature type="domain" description="Helicase ATP-binding" evidence="10">
    <location>
        <begin position="59"/>
        <end position="290"/>
    </location>
</feature>
<dbReference type="PROSITE" id="PS51192">
    <property type="entry name" value="HELICASE_ATP_BIND_1"/>
    <property type="match status" value="1"/>
</dbReference>
<dbReference type="GO" id="GO:0003723">
    <property type="term" value="F:RNA binding"/>
    <property type="evidence" value="ECO:0007669"/>
    <property type="project" value="UniProtKB-KW"/>
</dbReference>
<dbReference type="PROSITE" id="PS51195">
    <property type="entry name" value="Q_MOTIF"/>
    <property type="match status" value="1"/>
</dbReference>
<evidence type="ECO:0000313" key="13">
    <source>
        <dbReference type="Proteomes" id="UP000673691"/>
    </source>
</evidence>
<evidence type="ECO:0000313" key="12">
    <source>
        <dbReference type="EMBL" id="KAG5460567.1"/>
    </source>
</evidence>
<keyword evidence="13" id="KW-1185">Reference proteome</keyword>
<dbReference type="GO" id="GO:0005524">
    <property type="term" value="F:ATP binding"/>
    <property type="evidence" value="ECO:0007669"/>
    <property type="project" value="UniProtKB-KW"/>
</dbReference>
<dbReference type="GO" id="GO:0003724">
    <property type="term" value="F:RNA helicase activity"/>
    <property type="evidence" value="ECO:0007669"/>
    <property type="project" value="UniProtKB-EC"/>
</dbReference>
<dbReference type="EC" id="3.6.4.13" evidence="1"/>
<comment type="caution">
    <text evidence="12">The sequence shown here is derived from an EMBL/GenBank/DDBJ whole genome shotgun (WGS) entry which is preliminary data.</text>
</comment>
<evidence type="ECO:0000259" key="10">
    <source>
        <dbReference type="PROSITE" id="PS51192"/>
    </source>
</evidence>
<evidence type="ECO:0000259" key="11">
    <source>
        <dbReference type="PROSITE" id="PS51195"/>
    </source>
</evidence>
<dbReference type="PANTHER" id="PTHR47959">
    <property type="entry name" value="ATP-DEPENDENT RNA HELICASE RHLE-RELATED"/>
    <property type="match status" value="1"/>
</dbReference>
<keyword evidence="4 9" id="KW-0347">Helicase</keyword>
<evidence type="ECO:0000256" key="2">
    <source>
        <dbReference type="ARBA" id="ARBA00022741"/>
    </source>
</evidence>
<dbReference type="SUPFAM" id="SSF52540">
    <property type="entry name" value="P-loop containing nucleoside triphosphate hydrolases"/>
    <property type="match status" value="1"/>
</dbReference>
<comment type="catalytic activity">
    <reaction evidence="7">
        <text>ATP + H2O = ADP + phosphate + H(+)</text>
        <dbReference type="Rhea" id="RHEA:13065"/>
        <dbReference type="ChEBI" id="CHEBI:15377"/>
        <dbReference type="ChEBI" id="CHEBI:15378"/>
        <dbReference type="ChEBI" id="CHEBI:30616"/>
        <dbReference type="ChEBI" id="CHEBI:43474"/>
        <dbReference type="ChEBI" id="CHEBI:456216"/>
        <dbReference type="EC" id="3.6.4.13"/>
    </reaction>
</comment>
<keyword evidence="2 9" id="KW-0547">Nucleotide-binding</keyword>
<name>A0A8H8DJX5_9FUNG</name>
<dbReference type="GO" id="GO:0016787">
    <property type="term" value="F:hydrolase activity"/>
    <property type="evidence" value="ECO:0007669"/>
    <property type="project" value="UniProtKB-KW"/>
</dbReference>
<evidence type="ECO:0000256" key="4">
    <source>
        <dbReference type="ARBA" id="ARBA00022806"/>
    </source>
</evidence>
<protein>
    <recommendedName>
        <fullName evidence="1">RNA helicase</fullName>
        <ecNumber evidence="1">3.6.4.13</ecNumber>
    </recommendedName>
</protein>
<dbReference type="InterPro" id="IPR014001">
    <property type="entry name" value="Helicase_ATP-bd"/>
</dbReference>
<dbReference type="Gene3D" id="3.40.50.300">
    <property type="entry name" value="P-loop containing nucleotide triphosphate hydrolases"/>
    <property type="match status" value="1"/>
</dbReference>
<keyword evidence="5 9" id="KW-0067">ATP-binding</keyword>
<evidence type="ECO:0000256" key="6">
    <source>
        <dbReference type="ARBA" id="ARBA00022884"/>
    </source>
</evidence>
<dbReference type="AlphaFoldDB" id="A0A8H8DJX5"/>
<evidence type="ECO:0000256" key="1">
    <source>
        <dbReference type="ARBA" id="ARBA00012552"/>
    </source>
</evidence>
<proteinExistence type="inferred from homology"/>
<dbReference type="Proteomes" id="UP000673691">
    <property type="component" value="Unassembled WGS sequence"/>
</dbReference>
<dbReference type="InterPro" id="IPR050079">
    <property type="entry name" value="DEAD_box_RNA_helicase"/>
</dbReference>
<dbReference type="Pfam" id="PF00270">
    <property type="entry name" value="DEAD"/>
    <property type="match status" value="1"/>
</dbReference>
<feature type="domain" description="DEAD-box RNA helicase Q" evidence="11">
    <location>
        <begin position="28"/>
        <end position="56"/>
    </location>
</feature>
<dbReference type="GO" id="GO:0005829">
    <property type="term" value="C:cytosol"/>
    <property type="evidence" value="ECO:0007669"/>
    <property type="project" value="TreeGrafter"/>
</dbReference>
<organism evidence="12 13">
    <name type="scientific">Olpidium bornovanus</name>
    <dbReference type="NCBI Taxonomy" id="278681"/>
    <lineage>
        <taxon>Eukaryota</taxon>
        <taxon>Fungi</taxon>
        <taxon>Fungi incertae sedis</taxon>
        <taxon>Olpidiomycota</taxon>
        <taxon>Olpidiomycotina</taxon>
        <taxon>Olpidiomycetes</taxon>
        <taxon>Olpidiales</taxon>
        <taxon>Olpidiaceae</taxon>
        <taxon>Olpidium</taxon>
    </lineage>
</organism>
<dbReference type="InterPro" id="IPR014014">
    <property type="entry name" value="RNA_helicase_DEAD_Q_motif"/>
</dbReference>
<evidence type="ECO:0000256" key="5">
    <source>
        <dbReference type="ARBA" id="ARBA00022840"/>
    </source>
</evidence>
<gene>
    <name evidence="12" type="ORF">BJ554DRAFT_7371</name>
</gene>
<evidence type="ECO:0000256" key="7">
    <source>
        <dbReference type="ARBA" id="ARBA00047984"/>
    </source>
</evidence>